<organism evidence="1 2">
    <name type="scientific">Dendrobium nobile</name>
    <name type="common">Orchid</name>
    <dbReference type="NCBI Taxonomy" id="94219"/>
    <lineage>
        <taxon>Eukaryota</taxon>
        <taxon>Viridiplantae</taxon>
        <taxon>Streptophyta</taxon>
        <taxon>Embryophyta</taxon>
        <taxon>Tracheophyta</taxon>
        <taxon>Spermatophyta</taxon>
        <taxon>Magnoliopsida</taxon>
        <taxon>Liliopsida</taxon>
        <taxon>Asparagales</taxon>
        <taxon>Orchidaceae</taxon>
        <taxon>Epidendroideae</taxon>
        <taxon>Malaxideae</taxon>
        <taxon>Dendrobiinae</taxon>
        <taxon>Dendrobium</taxon>
    </lineage>
</organism>
<gene>
    <name evidence="1" type="ORF">KFK09_010248</name>
</gene>
<evidence type="ECO:0000313" key="2">
    <source>
        <dbReference type="Proteomes" id="UP000829196"/>
    </source>
</evidence>
<proteinExistence type="predicted"/>
<keyword evidence="2" id="KW-1185">Reference proteome</keyword>
<accession>A0A8T3BNU2</accession>
<dbReference type="AlphaFoldDB" id="A0A8T3BNU2"/>
<reference evidence="1" key="1">
    <citation type="journal article" date="2022" name="Front. Genet.">
        <title>Chromosome-Scale Assembly of the Dendrobium nobile Genome Provides Insights Into the Molecular Mechanism of the Biosynthesis of the Medicinal Active Ingredient of Dendrobium.</title>
        <authorList>
            <person name="Xu Q."/>
            <person name="Niu S.-C."/>
            <person name="Li K.-L."/>
            <person name="Zheng P.-J."/>
            <person name="Zhang X.-J."/>
            <person name="Jia Y."/>
            <person name="Liu Y."/>
            <person name="Niu Y.-X."/>
            <person name="Yu L.-H."/>
            <person name="Chen D.-F."/>
            <person name="Zhang G.-Q."/>
        </authorList>
    </citation>
    <scope>NUCLEOTIDE SEQUENCE</scope>
    <source>
        <tissue evidence="1">Leaf</tissue>
    </source>
</reference>
<dbReference type="Proteomes" id="UP000829196">
    <property type="component" value="Unassembled WGS sequence"/>
</dbReference>
<comment type="caution">
    <text evidence="1">The sequence shown here is derived from an EMBL/GenBank/DDBJ whole genome shotgun (WGS) entry which is preliminary data.</text>
</comment>
<protein>
    <submittedName>
        <fullName evidence="1">Uncharacterized protein</fullName>
    </submittedName>
</protein>
<dbReference type="EMBL" id="JAGYWB010000008">
    <property type="protein sequence ID" value="KAI0514213.1"/>
    <property type="molecule type" value="Genomic_DNA"/>
</dbReference>
<evidence type="ECO:0000313" key="1">
    <source>
        <dbReference type="EMBL" id="KAI0514213.1"/>
    </source>
</evidence>
<name>A0A8T3BNU2_DENNO</name>
<sequence length="70" mass="7887">MNSVQTSRRGLWKCGVVLERKRWATSDGGEGAAEEVLFSVKRLGPVEDLSRLESSEDLRIALWHPLARHV</sequence>